<dbReference type="InterPro" id="IPR045073">
    <property type="entry name" value="Omega/Tau-like"/>
</dbReference>
<dbReference type="Gene3D" id="3.40.30.10">
    <property type="entry name" value="Glutaredoxin"/>
    <property type="match status" value="1"/>
</dbReference>
<evidence type="ECO:0000313" key="4">
    <source>
        <dbReference type="Proteomes" id="UP000215914"/>
    </source>
</evidence>
<comment type="catalytic activity">
    <reaction evidence="1">
        <text>RX + glutathione = an S-substituted glutathione + a halide anion + H(+)</text>
        <dbReference type="Rhea" id="RHEA:16437"/>
        <dbReference type="ChEBI" id="CHEBI:15378"/>
        <dbReference type="ChEBI" id="CHEBI:16042"/>
        <dbReference type="ChEBI" id="CHEBI:17792"/>
        <dbReference type="ChEBI" id="CHEBI:57925"/>
        <dbReference type="ChEBI" id="CHEBI:90779"/>
        <dbReference type="EC" id="2.5.1.18"/>
    </reaction>
</comment>
<keyword evidence="4" id="KW-1185">Reference proteome</keyword>
<comment type="similarity">
    <text evidence="1">Belongs to the GST superfamily.</text>
</comment>
<dbReference type="GO" id="GO:0005829">
    <property type="term" value="C:cytosol"/>
    <property type="evidence" value="ECO:0007669"/>
    <property type="project" value="UniProtKB-SubCell"/>
</dbReference>
<dbReference type="EMBL" id="MNCJ02000318">
    <property type="protein sequence ID" value="KAF5812910.1"/>
    <property type="molecule type" value="Genomic_DNA"/>
</dbReference>
<proteinExistence type="inferred from homology"/>
<comment type="function">
    <text evidence="1">Is involved in the conjugation of reduced glutathione to a wide number of exogenous and endogenous hydrophobic electrophiles.</text>
</comment>
<evidence type="ECO:0000313" key="3">
    <source>
        <dbReference type="EMBL" id="KAF5812910.1"/>
    </source>
</evidence>
<keyword evidence="1 3" id="KW-0808">Transferase</keyword>
<dbReference type="PANTHER" id="PTHR11260:SF676">
    <property type="entry name" value="GLUTATHIONE S-TRANSFERASE U8"/>
    <property type="match status" value="1"/>
</dbReference>
<keyword evidence="1" id="KW-0963">Cytoplasm</keyword>
<dbReference type="InterPro" id="IPR004045">
    <property type="entry name" value="Glutathione_S-Trfase_N"/>
</dbReference>
<evidence type="ECO:0000256" key="1">
    <source>
        <dbReference type="RuleBase" id="RU369102"/>
    </source>
</evidence>
<dbReference type="AlphaFoldDB" id="A0A9K3JCF3"/>
<dbReference type="SUPFAM" id="SSF52833">
    <property type="entry name" value="Thioredoxin-like"/>
    <property type="match status" value="1"/>
</dbReference>
<name>A0A9K3JCF3_HELAN</name>
<protein>
    <recommendedName>
        <fullName evidence="1">Glutathione S-transferase</fullName>
        <ecNumber evidence="1">2.5.1.18</ecNumber>
    </recommendedName>
</protein>
<dbReference type="InterPro" id="IPR036249">
    <property type="entry name" value="Thioredoxin-like_sf"/>
</dbReference>
<accession>A0A9K3JCF3</accession>
<organism evidence="3 4">
    <name type="scientific">Helianthus annuus</name>
    <name type="common">Common sunflower</name>
    <dbReference type="NCBI Taxonomy" id="4232"/>
    <lineage>
        <taxon>Eukaryota</taxon>
        <taxon>Viridiplantae</taxon>
        <taxon>Streptophyta</taxon>
        <taxon>Embryophyta</taxon>
        <taxon>Tracheophyta</taxon>
        <taxon>Spermatophyta</taxon>
        <taxon>Magnoliopsida</taxon>
        <taxon>eudicotyledons</taxon>
        <taxon>Gunneridae</taxon>
        <taxon>Pentapetalae</taxon>
        <taxon>asterids</taxon>
        <taxon>campanulids</taxon>
        <taxon>Asterales</taxon>
        <taxon>Asteraceae</taxon>
        <taxon>Asteroideae</taxon>
        <taxon>Heliantheae alliance</taxon>
        <taxon>Heliantheae</taxon>
        <taxon>Helianthus</taxon>
    </lineage>
</organism>
<dbReference type="EC" id="2.5.1.18" evidence="1"/>
<dbReference type="PANTHER" id="PTHR11260">
    <property type="entry name" value="GLUTATHIONE S-TRANSFERASE, GST, SUPERFAMILY, GST DOMAIN CONTAINING"/>
    <property type="match status" value="1"/>
</dbReference>
<comment type="subcellular location">
    <subcellularLocation>
        <location evidence="1">Cytoplasm</location>
        <location evidence="1">Cytosol</location>
    </subcellularLocation>
</comment>
<dbReference type="PROSITE" id="PS50404">
    <property type="entry name" value="GST_NTER"/>
    <property type="match status" value="1"/>
</dbReference>
<dbReference type="GO" id="GO:0004364">
    <property type="term" value="F:glutathione transferase activity"/>
    <property type="evidence" value="ECO:0007669"/>
    <property type="project" value="UniProtKB-UniRule"/>
</dbReference>
<dbReference type="Pfam" id="PF02798">
    <property type="entry name" value="GST_N"/>
    <property type="match status" value="1"/>
</dbReference>
<reference evidence="3" key="2">
    <citation type="submission" date="2020-06" db="EMBL/GenBank/DDBJ databases">
        <title>Helianthus annuus Genome sequencing and assembly Release 2.</title>
        <authorList>
            <person name="Gouzy J."/>
            <person name="Langlade N."/>
            <person name="Munos S."/>
        </authorList>
    </citation>
    <scope>NUCLEOTIDE SEQUENCE</scope>
    <source>
        <tissue evidence="3">Leaves</tissue>
    </source>
</reference>
<comment type="caution">
    <text evidence="3">The sequence shown here is derived from an EMBL/GenBank/DDBJ whole genome shotgun (WGS) entry which is preliminary data.</text>
</comment>
<gene>
    <name evidence="3" type="ORF">HanXRQr2_Chr03g0091961</name>
</gene>
<dbReference type="Proteomes" id="UP000215914">
    <property type="component" value="Unassembled WGS sequence"/>
</dbReference>
<reference evidence="3" key="1">
    <citation type="journal article" date="2017" name="Nature">
        <title>The sunflower genome provides insights into oil metabolism, flowering and Asterid evolution.</title>
        <authorList>
            <person name="Badouin H."/>
            <person name="Gouzy J."/>
            <person name="Grassa C.J."/>
            <person name="Murat F."/>
            <person name="Staton S.E."/>
            <person name="Cottret L."/>
            <person name="Lelandais-Briere C."/>
            <person name="Owens G.L."/>
            <person name="Carrere S."/>
            <person name="Mayjonade B."/>
            <person name="Legrand L."/>
            <person name="Gill N."/>
            <person name="Kane N.C."/>
            <person name="Bowers J.E."/>
            <person name="Hubner S."/>
            <person name="Bellec A."/>
            <person name="Berard A."/>
            <person name="Berges H."/>
            <person name="Blanchet N."/>
            <person name="Boniface M.C."/>
            <person name="Brunel D."/>
            <person name="Catrice O."/>
            <person name="Chaidir N."/>
            <person name="Claudel C."/>
            <person name="Donnadieu C."/>
            <person name="Faraut T."/>
            <person name="Fievet G."/>
            <person name="Helmstetter N."/>
            <person name="King M."/>
            <person name="Knapp S.J."/>
            <person name="Lai Z."/>
            <person name="Le Paslier M.C."/>
            <person name="Lippi Y."/>
            <person name="Lorenzon L."/>
            <person name="Mandel J.R."/>
            <person name="Marage G."/>
            <person name="Marchand G."/>
            <person name="Marquand E."/>
            <person name="Bret-Mestries E."/>
            <person name="Morien E."/>
            <person name="Nambeesan S."/>
            <person name="Nguyen T."/>
            <person name="Pegot-Espagnet P."/>
            <person name="Pouilly N."/>
            <person name="Raftis F."/>
            <person name="Sallet E."/>
            <person name="Schiex T."/>
            <person name="Thomas J."/>
            <person name="Vandecasteele C."/>
            <person name="Vares D."/>
            <person name="Vear F."/>
            <person name="Vautrin S."/>
            <person name="Crespi M."/>
            <person name="Mangin B."/>
            <person name="Burke J.M."/>
            <person name="Salse J."/>
            <person name="Munos S."/>
            <person name="Vincourt P."/>
            <person name="Rieseberg L.H."/>
            <person name="Langlade N.B."/>
        </authorList>
    </citation>
    <scope>NUCLEOTIDE SEQUENCE</scope>
    <source>
        <tissue evidence="3">Leaves</tissue>
    </source>
</reference>
<dbReference type="Gene3D" id="1.20.1050.10">
    <property type="match status" value="1"/>
</dbReference>
<feature type="domain" description="GST N-terminal" evidence="2">
    <location>
        <begin position="1"/>
        <end position="53"/>
    </location>
</feature>
<evidence type="ECO:0000259" key="2">
    <source>
        <dbReference type="PROSITE" id="PS50404"/>
    </source>
</evidence>
<sequence length="133" mass="15057">MNLSKKTRKNKSADLIKYNPVNKKVPVLVHNGNPISMSVVILEYIDEVWKGVLILPQDAYEKAQARFWARFVDVLKIKGVFLLKSVTWACFSGFAVYNFLYVCTASFGPWEEERWVVRHIGGGQSGGGSKAFR</sequence>
<dbReference type="Gramene" id="mRNA:HanXRQr2_Chr03g0091961">
    <property type="protein sequence ID" value="mRNA:HanXRQr2_Chr03g0091961"/>
    <property type="gene ID" value="HanXRQr2_Chr03g0091961"/>
</dbReference>